<dbReference type="InterPro" id="IPR018247">
    <property type="entry name" value="EF_Hand_1_Ca_BS"/>
</dbReference>
<dbReference type="FunFam" id="1.10.238.10:FF:000001">
    <property type="entry name" value="Calmodulin 1"/>
    <property type="match status" value="1"/>
</dbReference>
<evidence type="ECO:0000313" key="4">
    <source>
        <dbReference type="Proteomes" id="UP000887575"/>
    </source>
</evidence>
<dbReference type="InterPro" id="IPR011992">
    <property type="entry name" value="EF-hand-dom_pair"/>
</dbReference>
<evidence type="ECO:0000259" key="3">
    <source>
        <dbReference type="PROSITE" id="PS50222"/>
    </source>
</evidence>
<keyword evidence="4" id="KW-1185">Reference proteome</keyword>
<protein>
    <recommendedName>
        <fullName evidence="3">EF-hand domain-containing protein</fullName>
    </recommendedName>
</protein>
<keyword evidence="1" id="KW-0677">Repeat</keyword>
<evidence type="ECO:0000313" key="5">
    <source>
        <dbReference type="WBParaSite" id="MBELARI_LOCUS1325"/>
    </source>
</evidence>
<dbReference type="PROSITE" id="PS50222">
    <property type="entry name" value="EF_HAND_2"/>
    <property type="match status" value="3"/>
</dbReference>
<accession>A0AAF3EH08</accession>
<dbReference type="InterPro" id="IPR002048">
    <property type="entry name" value="EF_hand_dom"/>
</dbReference>
<proteinExistence type="predicted"/>
<dbReference type="InterPro" id="IPR050230">
    <property type="entry name" value="CALM/Myosin/TropC-like"/>
</dbReference>
<reference evidence="5" key="1">
    <citation type="submission" date="2024-02" db="UniProtKB">
        <authorList>
            <consortium name="WormBaseParasite"/>
        </authorList>
    </citation>
    <scope>IDENTIFICATION</scope>
</reference>
<dbReference type="PANTHER" id="PTHR23048:SF0">
    <property type="entry name" value="CALMODULIN LIKE 3"/>
    <property type="match status" value="1"/>
</dbReference>
<dbReference type="Proteomes" id="UP000887575">
    <property type="component" value="Unassembled WGS sequence"/>
</dbReference>
<keyword evidence="2" id="KW-0106">Calcium</keyword>
<dbReference type="WBParaSite" id="MBELARI_LOCUS1325">
    <property type="protein sequence ID" value="MBELARI_LOCUS1325"/>
    <property type="gene ID" value="MBELARI_LOCUS1325"/>
</dbReference>
<dbReference type="PROSITE" id="PS00018">
    <property type="entry name" value="EF_HAND_1"/>
    <property type="match status" value="3"/>
</dbReference>
<dbReference type="SUPFAM" id="SSF47473">
    <property type="entry name" value="EF-hand"/>
    <property type="match status" value="1"/>
</dbReference>
<organism evidence="4 5">
    <name type="scientific">Mesorhabditis belari</name>
    <dbReference type="NCBI Taxonomy" id="2138241"/>
    <lineage>
        <taxon>Eukaryota</taxon>
        <taxon>Metazoa</taxon>
        <taxon>Ecdysozoa</taxon>
        <taxon>Nematoda</taxon>
        <taxon>Chromadorea</taxon>
        <taxon>Rhabditida</taxon>
        <taxon>Rhabditina</taxon>
        <taxon>Rhabditomorpha</taxon>
        <taxon>Rhabditoidea</taxon>
        <taxon>Rhabditidae</taxon>
        <taxon>Mesorhabditinae</taxon>
        <taxon>Mesorhabditis</taxon>
    </lineage>
</organism>
<dbReference type="PANTHER" id="PTHR23048">
    <property type="entry name" value="MYOSIN LIGHT CHAIN 1, 3"/>
    <property type="match status" value="1"/>
</dbReference>
<dbReference type="AlphaFoldDB" id="A0AAF3EH08"/>
<dbReference type="CDD" id="cd00051">
    <property type="entry name" value="EFh"/>
    <property type="match status" value="2"/>
</dbReference>
<evidence type="ECO:0000256" key="1">
    <source>
        <dbReference type="ARBA" id="ARBA00022737"/>
    </source>
</evidence>
<dbReference type="Pfam" id="PF13499">
    <property type="entry name" value="EF-hand_7"/>
    <property type="match status" value="1"/>
</dbReference>
<dbReference type="Pfam" id="PF13405">
    <property type="entry name" value="EF-hand_6"/>
    <property type="match status" value="1"/>
</dbReference>
<dbReference type="GO" id="GO:0016460">
    <property type="term" value="C:myosin II complex"/>
    <property type="evidence" value="ECO:0007669"/>
    <property type="project" value="TreeGrafter"/>
</dbReference>
<sequence length="139" mass="15670">MSLTVQQIDELKAAFASFDKDGSGTIDGNDLGHLMKTLGENFKGIELQACTNQRVDFSTLQQMISKKNDDSKRESHLRKAFQMFDKDQNGFICRDELRQAMLAEGETINEAELDKMMAEADVNGDGLVNYDEFIGFLFK</sequence>
<feature type="domain" description="EF-hand" evidence="3">
    <location>
        <begin position="6"/>
        <end position="41"/>
    </location>
</feature>
<dbReference type="Gene3D" id="1.10.238.10">
    <property type="entry name" value="EF-hand"/>
    <property type="match status" value="2"/>
</dbReference>
<name>A0AAF3EH08_9BILA</name>
<evidence type="ECO:0000256" key="2">
    <source>
        <dbReference type="ARBA" id="ARBA00022837"/>
    </source>
</evidence>
<feature type="domain" description="EF-hand" evidence="3">
    <location>
        <begin position="108"/>
        <end position="139"/>
    </location>
</feature>
<dbReference type="GO" id="GO:0005509">
    <property type="term" value="F:calcium ion binding"/>
    <property type="evidence" value="ECO:0007669"/>
    <property type="project" value="InterPro"/>
</dbReference>
<feature type="domain" description="EF-hand" evidence="3">
    <location>
        <begin position="72"/>
        <end position="107"/>
    </location>
</feature>
<dbReference type="SMART" id="SM00054">
    <property type="entry name" value="EFh"/>
    <property type="match status" value="3"/>
</dbReference>